<dbReference type="PANTHER" id="PTHR43976">
    <property type="entry name" value="SHORT CHAIN DEHYDROGENASE"/>
    <property type="match status" value="1"/>
</dbReference>
<dbReference type="PRINTS" id="PR00081">
    <property type="entry name" value="GDHRDH"/>
</dbReference>
<dbReference type="Gene3D" id="3.40.50.720">
    <property type="entry name" value="NAD(P)-binding Rossmann-like Domain"/>
    <property type="match status" value="1"/>
</dbReference>
<organism evidence="3 4">
    <name type="scientific">Meristemomyces frigidus</name>
    <dbReference type="NCBI Taxonomy" id="1508187"/>
    <lineage>
        <taxon>Eukaryota</taxon>
        <taxon>Fungi</taxon>
        <taxon>Dikarya</taxon>
        <taxon>Ascomycota</taxon>
        <taxon>Pezizomycotina</taxon>
        <taxon>Dothideomycetes</taxon>
        <taxon>Dothideomycetidae</taxon>
        <taxon>Mycosphaerellales</taxon>
        <taxon>Teratosphaeriaceae</taxon>
        <taxon>Meristemomyces</taxon>
    </lineage>
</organism>
<evidence type="ECO:0008006" key="5">
    <source>
        <dbReference type="Google" id="ProtNLM"/>
    </source>
</evidence>
<evidence type="ECO:0000313" key="4">
    <source>
        <dbReference type="Proteomes" id="UP001310890"/>
    </source>
</evidence>
<dbReference type="EMBL" id="JAVRRL010000100">
    <property type="protein sequence ID" value="KAK5107971.1"/>
    <property type="molecule type" value="Genomic_DNA"/>
</dbReference>
<comment type="similarity">
    <text evidence="1">Belongs to the short-chain dehydrogenases/reductases (SDR) family.</text>
</comment>
<proteinExistence type="inferred from homology"/>
<dbReference type="InterPro" id="IPR002347">
    <property type="entry name" value="SDR_fam"/>
</dbReference>
<dbReference type="SUPFAM" id="SSF51735">
    <property type="entry name" value="NAD(P)-binding Rossmann-fold domains"/>
    <property type="match status" value="1"/>
</dbReference>
<dbReference type="InterPro" id="IPR051911">
    <property type="entry name" value="SDR_oxidoreductase"/>
</dbReference>
<evidence type="ECO:0000313" key="3">
    <source>
        <dbReference type="EMBL" id="KAK5107971.1"/>
    </source>
</evidence>
<dbReference type="GO" id="GO:0016491">
    <property type="term" value="F:oxidoreductase activity"/>
    <property type="evidence" value="ECO:0007669"/>
    <property type="project" value="UniProtKB-KW"/>
</dbReference>
<dbReference type="AlphaFoldDB" id="A0AAN7T985"/>
<accession>A0AAN7T985</accession>
<comment type="caution">
    <text evidence="3">The sequence shown here is derived from an EMBL/GenBank/DDBJ whole genome shotgun (WGS) entry which is preliminary data.</text>
</comment>
<dbReference type="Proteomes" id="UP001310890">
    <property type="component" value="Unassembled WGS sequence"/>
</dbReference>
<dbReference type="PANTHER" id="PTHR43976:SF16">
    <property type="entry name" value="SHORT-CHAIN DEHYDROGENASE_REDUCTASE FAMILY PROTEIN"/>
    <property type="match status" value="1"/>
</dbReference>
<reference evidence="3" key="1">
    <citation type="submission" date="2023-08" db="EMBL/GenBank/DDBJ databases">
        <title>Black Yeasts Isolated from many extreme environments.</title>
        <authorList>
            <person name="Coleine C."/>
            <person name="Stajich J.E."/>
            <person name="Selbmann L."/>
        </authorList>
    </citation>
    <scope>NUCLEOTIDE SEQUENCE</scope>
    <source>
        <strain evidence="3">CCFEE 5401</strain>
    </source>
</reference>
<protein>
    <recommendedName>
        <fullName evidence="5">NAD(P)-binding protein</fullName>
    </recommendedName>
</protein>
<evidence type="ECO:0000256" key="2">
    <source>
        <dbReference type="ARBA" id="ARBA00023002"/>
    </source>
</evidence>
<dbReference type="InterPro" id="IPR036291">
    <property type="entry name" value="NAD(P)-bd_dom_sf"/>
</dbReference>
<sequence length="293" mass="31975">MSKQLVWLVTGCSSGFGVEFVKSILARGDKAIATARNTDTLNALVKAGAASLQLDVSASAKEIDEKVQQAIAIYGHVDVLLANAGYAQYGAVEEIPENLILKEFQTNILGNIHLIQSIMPHWRSRQSGCLVVNSSEDSLWHTFPGFSAYSASKAALDRFIHLFGAETANLGYIKTLTIHPGPFRTDVAKADKHNMSDPLRARPDQPTNYQWLNDFFTDFVPKFHQKQVGDPQKLAEAVVDLVRGEGMAEGKTVPSNIPLGAEAFREARKHAEALLKVCDEWEGTVGEALDSAP</sequence>
<evidence type="ECO:0000256" key="1">
    <source>
        <dbReference type="ARBA" id="ARBA00006484"/>
    </source>
</evidence>
<keyword evidence="2" id="KW-0560">Oxidoreductase</keyword>
<name>A0AAN7T985_9PEZI</name>
<gene>
    <name evidence="3" type="ORF">LTR62_000516</name>
</gene>
<dbReference type="Pfam" id="PF00106">
    <property type="entry name" value="adh_short"/>
    <property type="match status" value="1"/>
</dbReference>